<comment type="caution">
    <text evidence="1">The sequence shown here is derived from an EMBL/GenBank/DDBJ whole genome shotgun (WGS) entry which is preliminary data.</text>
</comment>
<reference evidence="1 2" key="1">
    <citation type="journal article" date="2018" name="New Phytol.">
        <title>Phylogenomics of Endogonaceae and evolution of mycorrhizas within Mucoromycota.</title>
        <authorList>
            <person name="Chang Y."/>
            <person name="Desiro A."/>
            <person name="Na H."/>
            <person name="Sandor L."/>
            <person name="Lipzen A."/>
            <person name="Clum A."/>
            <person name="Barry K."/>
            <person name="Grigoriev I.V."/>
            <person name="Martin F.M."/>
            <person name="Stajich J.E."/>
            <person name="Smith M.E."/>
            <person name="Bonito G."/>
            <person name="Spatafora J.W."/>
        </authorList>
    </citation>
    <scope>NUCLEOTIDE SEQUENCE [LARGE SCALE GENOMIC DNA]</scope>
    <source>
        <strain evidence="1 2">AD002</strain>
    </source>
</reference>
<feature type="non-terminal residue" evidence="1">
    <location>
        <position position="62"/>
    </location>
</feature>
<evidence type="ECO:0000313" key="1">
    <source>
        <dbReference type="EMBL" id="RUS34887.1"/>
    </source>
</evidence>
<name>A0A433QYN6_9FUNG</name>
<dbReference type="AlphaFoldDB" id="A0A433QYN6"/>
<proteinExistence type="predicted"/>
<evidence type="ECO:0000313" key="2">
    <source>
        <dbReference type="Proteomes" id="UP000274822"/>
    </source>
</evidence>
<organism evidence="1 2">
    <name type="scientific">Jimgerdemannia flammicorona</name>
    <dbReference type="NCBI Taxonomy" id="994334"/>
    <lineage>
        <taxon>Eukaryota</taxon>
        <taxon>Fungi</taxon>
        <taxon>Fungi incertae sedis</taxon>
        <taxon>Mucoromycota</taxon>
        <taxon>Mucoromycotina</taxon>
        <taxon>Endogonomycetes</taxon>
        <taxon>Endogonales</taxon>
        <taxon>Endogonaceae</taxon>
        <taxon>Jimgerdemannia</taxon>
    </lineage>
</organism>
<sequence>MYFWGDLKNIHSADGRNDKLRVFLLATYDPVWNDNLTPLQFTNSLGLKDLLLSESDFEIVVE</sequence>
<dbReference type="Proteomes" id="UP000274822">
    <property type="component" value="Unassembled WGS sequence"/>
</dbReference>
<keyword evidence="2" id="KW-1185">Reference proteome</keyword>
<gene>
    <name evidence="1" type="ORF">BC938DRAFT_477951</name>
</gene>
<protein>
    <submittedName>
        <fullName evidence="1">Uncharacterized protein</fullName>
    </submittedName>
</protein>
<dbReference type="EMBL" id="RBNJ01000302">
    <property type="protein sequence ID" value="RUS34887.1"/>
    <property type="molecule type" value="Genomic_DNA"/>
</dbReference>
<accession>A0A433QYN6</accession>